<dbReference type="Pfam" id="PF00126">
    <property type="entry name" value="HTH_1"/>
    <property type="match status" value="1"/>
</dbReference>
<name>A2RZL1_BURM9</name>
<dbReference type="Gene3D" id="3.40.190.10">
    <property type="entry name" value="Periplasmic binding protein-like II"/>
    <property type="match status" value="2"/>
</dbReference>
<evidence type="ECO:0000259" key="6">
    <source>
        <dbReference type="PROSITE" id="PS50931"/>
    </source>
</evidence>
<gene>
    <name evidence="7" type="ordered locus">BMA10229_1328</name>
</gene>
<dbReference type="PANTHER" id="PTHR30118:SF15">
    <property type="entry name" value="TRANSCRIPTIONAL REGULATORY PROTEIN"/>
    <property type="match status" value="1"/>
</dbReference>
<evidence type="ECO:0000256" key="1">
    <source>
        <dbReference type="ARBA" id="ARBA00009437"/>
    </source>
</evidence>
<dbReference type="SUPFAM" id="SSF46785">
    <property type="entry name" value="Winged helix' DNA-binding domain"/>
    <property type="match status" value="1"/>
</dbReference>
<feature type="region of interest" description="Disordered" evidence="5">
    <location>
        <begin position="1"/>
        <end position="40"/>
    </location>
</feature>
<dbReference type="PANTHER" id="PTHR30118">
    <property type="entry name" value="HTH-TYPE TRANSCRIPTIONAL REGULATOR LEUO-RELATED"/>
    <property type="match status" value="1"/>
</dbReference>
<dbReference type="AlphaFoldDB" id="A2RZL1"/>
<dbReference type="HOGENOM" id="CLU_039613_39_0_4"/>
<feature type="domain" description="HTH lysR-type" evidence="6">
    <location>
        <begin position="52"/>
        <end position="109"/>
    </location>
</feature>
<keyword evidence="3" id="KW-0238">DNA-binding</keyword>
<dbReference type="InterPro" id="IPR036390">
    <property type="entry name" value="WH_DNA-bd_sf"/>
</dbReference>
<dbReference type="InterPro" id="IPR037402">
    <property type="entry name" value="YidZ_PBP2"/>
</dbReference>
<accession>A2RZL1</accession>
<reference evidence="7 8" key="1">
    <citation type="submission" date="2007-01" db="EMBL/GenBank/DDBJ databases">
        <authorList>
            <person name="DeShazer D."/>
            <person name="Woods D.E."/>
            <person name="Nierman W.C."/>
        </authorList>
    </citation>
    <scope>NUCLEOTIDE SEQUENCE [LARGE SCALE GENOMIC DNA]</scope>
    <source>
        <strain evidence="7 8">NCTC 10229</strain>
    </source>
</reference>
<evidence type="ECO:0000256" key="3">
    <source>
        <dbReference type="ARBA" id="ARBA00023125"/>
    </source>
</evidence>
<sequence>MQTPLMPVAPAAPTVRAQASGARACPRRPRASGAPPAPIPERRRMIQNLRQLDLNLLLVFDALMQEQNLSRAAIRLHMSQPAVSNALTRLRQQLGEPLFTRTARGMTPTAQARTLYEPVRQALYLLQIGLGPQADFEPDTHHLFKLSMNDYGQTVLLPDLLAHIKSRAPNVMLSVQSDDAGSIPAQLTTGTLDLAIDYLHFDNPELCYEPLHEEHLVVIGRAGHPAFAGGLALRGYEESGHVSIQPRDRRGSPLEIVLGSARVRRVVHLQVPHYLTIPALVAKSDLLGTIPRRLAERFADVYALQIAPLPIDIAPIQVSLIWHRQQDAQPGLRWLREQVVLTHRAIIGCGEHAPA</sequence>
<organism evidence="7 8">
    <name type="scientific">Burkholderia mallei (strain NCTC 10229)</name>
    <dbReference type="NCBI Taxonomy" id="412022"/>
    <lineage>
        <taxon>Bacteria</taxon>
        <taxon>Pseudomonadati</taxon>
        <taxon>Pseudomonadota</taxon>
        <taxon>Betaproteobacteria</taxon>
        <taxon>Burkholderiales</taxon>
        <taxon>Burkholderiaceae</taxon>
        <taxon>Burkholderia</taxon>
        <taxon>pseudomallei group</taxon>
    </lineage>
</organism>
<protein>
    <submittedName>
        <fullName evidence="7">Transcriptional regulator, LysR family</fullName>
    </submittedName>
</protein>
<dbReference type="InterPro" id="IPR000847">
    <property type="entry name" value="LysR_HTH_N"/>
</dbReference>
<dbReference type="GO" id="GO:0003677">
    <property type="term" value="F:DNA binding"/>
    <property type="evidence" value="ECO:0007669"/>
    <property type="project" value="UniProtKB-KW"/>
</dbReference>
<dbReference type="EMBL" id="CP000545">
    <property type="protein sequence ID" value="ABN00078.2"/>
    <property type="molecule type" value="Genomic_DNA"/>
</dbReference>
<dbReference type="InterPro" id="IPR036388">
    <property type="entry name" value="WH-like_DNA-bd_sf"/>
</dbReference>
<proteinExistence type="inferred from homology"/>
<dbReference type="Gene3D" id="1.10.10.10">
    <property type="entry name" value="Winged helix-like DNA-binding domain superfamily/Winged helix DNA-binding domain"/>
    <property type="match status" value="1"/>
</dbReference>
<dbReference type="GO" id="GO:0003700">
    <property type="term" value="F:DNA-binding transcription factor activity"/>
    <property type="evidence" value="ECO:0007669"/>
    <property type="project" value="InterPro"/>
</dbReference>
<dbReference type="PRINTS" id="PR00039">
    <property type="entry name" value="HTHLYSR"/>
</dbReference>
<evidence type="ECO:0000256" key="4">
    <source>
        <dbReference type="ARBA" id="ARBA00023163"/>
    </source>
</evidence>
<dbReference type="PROSITE" id="PS50931">
    <property type="entry name" value="HTH_LYSR"/>
    <property type="match status" value="1"/>
</dbReference>
<dbReference type="InterPro" id="IPR005119">
    <property type="entry name" value="LysR_subst-bd"/>
</dbReference>
<evidence type="ECO:0000313" key="8">
    <source>
        <dbReference type="Proteomes" id="UP000002283"/>
    </source>
</evidence>
<dbReference type="CDD" id="cd08417">
    <property type="entry name" value="PBP2_Nitroaromatics_like"/>
    <property type="match status" value="1"/>
</dbReference>
<dbReference type="KEGG" id="bml:BMA10229_1328"/>
<dbReference type="SUPFAM" id="SSF53850">
    <property type="entry name" value="Periplasmic binding protein-like II"/>
    <property type="match status" value="1"/>
</dbReference>
<dbReference type="Proteomes" id="UP000002283">
    <property type="component" value="Chromosome II"/>
</dbReference>
<keyword evidence="2" id="KW-0805">Transcription regulation</keyword>
<evidence type="ECO:0000256" key="5">
    <source>
        <dbReference type="SAM" id="MobiDB-lite"/>
    </source>
</evidence>
<evidence type="ECO:0000256" key="2">
    <source>
        <dbReference type="ARBA" id="ARBA00023015"/>
    </source>
</evidence>
<dbReference type="Pfam" id="PF03466">
    <property type="entry name" value="LysR_substrate"/>
    <property type="match status" value="1"/>
</dbReference>
<keyword evidence="4" id="KW-0804">Transcription</keyword>
<evidence type="ECO:0000313" key="7">
    <source>
        <dbReference type="EMBL" id="ABN00078.2"/>
    </source>
</evidence>
<dbReference type="InterPro" id="IPR050389">
    <property type="entry name" value="LysR-type_TF"/>
</dbReference>
<comment type="similarity">
    <text evidence="1">Belongs to the LysR transcriptional regulatory family.</text>
</comment>